<gene>
    <name evidence="2" type="ORF">AB8Z38_07275</name>
</gene>
<sequence>MLRFFAACFFALILASSASAQTIIKNLNPDTVFKSMQCEMGLFALRAKAAGLDPALRAHVKYSTSGSYEAKASVEAGIGGWLASIIQAPKLSAGYDLTRVDKNTLEGKMNINQGNTAVCIGKRPAIPVGIYDCLEKNQAALKSGFTATCSLTVTAKANFDASGKFAFWVITLGPELTFGTVISYEMDIDAPAADQEKKVVQN</sequence>
<proteinExistence type="predicted"/>
<name>A0AB39XPT4_9BRAD</name>
<evidence type="ECO:0000256" key="1">
    <source>
        <dbReference type="SAM" id="SignalP"/>
    </source>
</evidence>
<keyword evidence="1" id="KW-0732">Signal</keyword>
<organism evidence="2">
    <name type="scientific">Bradyrhizobium sp. LLZ17</name>
    <dbReference type="NCBI Taxonomy" id="3239388"/>
    <lineage>
        <taxon>Bacteria</taxon>
        <taxon>Pseudomonadati</taxon>
        <taxon>Pseudomonadota</taxon>
        <taxon>Alphaproteobacteria</taxon>
        <taxon>Hyphomicrobiales</taxon>
        <taxon>Nitrobacteraceae</taxon>
        <taxon>Bradyrhizobium</taxon>
    </lineage>
</organism>
<accession>A0AB39XPT4</accession>
<dbReference type="AlphaFoldDB" id="A0AB39XPT4"/>
<reference evidence="2" key="1">
    <citation type="submission" date="2024-08" db="EMBL/GenBank/DDBJ databases">
        <authorList>
            <person name="Chaddad Z."/>
            <person name="Lamrabet M."/>
            <person name="Bouhnik O."/>
            <person name="Alami S."/>
            <person name="Wipf D."/>
            <person name="Courty P.E."/>
            <person name="Missbah El Idrissi M."/>
        </authorList>
    </citation>
    <scope>NUCLEOTIDE SEQUENCE</scope>
    <source>
        <strain evidence="2">LLZ17</strain>
    </source>
</reference>
<feature type="signal peptide" evidence="1">
    <location>
        <begin position="1"/>
        <end position="20"/>
    </location>
</feature>
<protein>
    <submittedName>
        <fullName evidence="2">Uncharacterized protein</fullName>
    </submittedName>
</protein>
<feature type="chain" id="PRO_5044228987" evidence="1">
    <location>
        <begin position="21"/>
        <end position="202"/>
    </location>
</feature>
<dbReference type="RefSeq" id="WP_369723835.1">
    <property type="nucleotide sequence ID" value="NZ_CP165734.1"/>
</dbReference>
<evidence type="ECO:0000313" key="2">
    <source>
        <dbReference type="EMBL" id="XDV59215.1"/>
    </source>
</evidence>
<dbReference type="EMBL" id="CP165734">
    <property type="protein sequence ID" value="XDV59215.1"/>
    <property type="molecule type" value="Genomic_DNA"/>
</dbReference>